<protein>
    <submittedName>
        <fullName evidence="3">Uncharacterized protein</fullName>
    </submittedName>
</protein>
<evidence type="ECO:0000313" key="4">
    <source>
        <dbReference type="Proteomes" id="UP000000763"/>
    </source>
</evidence>
<accession>Q6Z6T0</accession>
<reference evidence="4" key="4">
    <citation type="journal article" date="2008" name="Nucleic Acids Res.">
        <title>The rice annotation project database (RAP-DB): 2008 update.</title>
        <authorList>
            <consortium name="The rice annotation project (RAP)"/>
        </authorList>
    </citation>
    <scope>GENOME REANNOTATION</scope>
    <source>
        <strain evidence="4">cv. Nipponbare</strain>
    </source>
</reference>
<evidence type="ECO:0000313" key="3">
    <source>
        <dbReference type="EMBL" id="BAD15965.1"/>
    </source>
</evidence>
<dbReference type="GO" id="GO:0050734">
    <property type="term" value="F:hydroxycinnamoyltransferase activity"/>
    <property type="evidence" value="ECO:0007669"/>
    <property type="project" value="UniProtKB-ARBA"/>
</dbReference>
<sequence>MGELPETDLDFGRLVDEEEEHDEDGVAVGVAVHHAAPAADCHGLWRFLEMWSTAATLAPRYSAAAALARCPLRPQPTPLRCRARPPLLCPSPRSTTAAPLPRSPTVASPATRRPLPRSPITAPPVAGLPH</sequence>
<organism evidence="3 4">
    <name type="scientific">Oryza sativa subsp. japonica</name>
    <name type="common">Rice</name>
    <dbReference type="NCBI Taxonomy" id="39947"/>
    <lineage>
        <taxon>Eukaryota</taxon>
        <taxon>Viridiplantae</taxon>
        <taxon>Streptophyta</taxon>
        <taxon>Embryophyta</taxon>
        <taxon>Tracheophyta</taxon>
        <taxon>Spermatophyta</taxon>
        <taxon>Magnoliopsida</taxon>
        <taxon>Liliopsida</taxon>
        <taxon>Poales</taxon>
        <taxon>Poaceae</taxon>
        <taxon>BOP clade</taxon>
        <taxon>Oryzoideae</taxon>
        <taxon>Oryzeae</taxon>
        <taxon>Oryzinae</taxon>
        <taxon>Oryza</taxon>
        <taxon>Oryza sativa</taxon>
    </lineage>
</organism>
<dbReference type="EMBL" id="AP004890">
    <property type="protein sequence ID" value="BAD15965.1"/>
    <property type="molecule type" value="Genomic_DNA"/>
</dbReference>
<dbReference type="AlphaFoldDB" id="Q6Z6T0"/>
<reference evidence="4" key="3">
    <citation type="journal article" date="2005" name="Nature">
        <title>The map-based sequence of the rice genome.</title>
        <authorList>
            <consortium name="International rice genome sequencing project (IRGSP)"/>
            <person name="Matsumoto T."/>
            <person name="Wu J."/>
            <person name="Kanamori H."/>
            <person name="Katayose Y."/>
            <person name="Fujisawa M."/>
            <person name="Namiki N."/>
            <person name="Mizuno H."/>
            <person name="Yamamoto K."/>
            <person name="Antonio B.A."/>
            <person name="Baba T."/>
            <person name="Sakata K."/>
            <person name="Nagamura Y."/>
            <person name="Aoki H."/>
            <person name="Arikawa K."/>
            <person name="Arita K."/>
            <person name="Bito T."/>
            <person name="Chiden Y."/>
            <person name="Fujitsuka N."/>
            <person name="Fukunaka R."/>
            <person name="Hamada M."/>
            <person name="Harada C."/>
            <person name="Hayashi A."/>
            <person name="Hijishita S."/>
            <person name="Honda M."/>
            <person name="Hosokawa S."/>
            <person name="Ichikawa Y."/>
            <person name="Idonuma A."/>
            <person name="Iijima M."/>
            <person name="Ikeda M."/>
            <person name="Ikeno M."/>
            <person name="Ito K."/>
            <person name="Ito S."/>
            <person name="Ito T."/>
            <person name="Ito Y."/>
            <person name="Ito Y."/>
            <person name="Iwabuchi A."/>
            <person name="Kamiya K."/>
            <person name="Karasawa W."/>
            <person name="Kurita K."/>
            <person name="Katagiri S."/>
            <person name="Kikuta A."/>
            <person name="Kobayashi H."/>
            <person name="Kobayashi N."/>
            <person name="Machita K."/>
            <person name="Maehara T."/>
            <person name="Masukawa M."/>
            <person name="Mizubayashi T."/>
            <person name="Mukai Y."/>
            <person name="Nagasaki H."/>
            <person name="Nagata Y."/>
            <person name="Naito S."/>
            <person name="Nakashima M."/>
            <person name="Nakama Y."/>
            <person name="Nakamichi Y."/>
            <person name="Nakamura M."/>
            <person name="Meguro A."/>
            <person name="Negishi M."/>
            <person name="Ohta I."/>
            <person name="Ohta T."/>
            <person name="Okamoto M."/>
            <person name="Ono N."/>
            <person name="Saji S."/>
            <person name="Sakaguchi M."/>
            <person name="Sakai K."/>
            <person name="Shibata M."/>
            <person name="Shimokawa T."/>
            <person name="Song J."/>
            <person name="Takazaki Y."/>
            <person name="Terasawa K."/>
            <person name="Tsugane M."/>
            <person name="Tsuji K."/>
            <person name="Ueda S."/>
            <person name="Waki K."/>
            <person name="Yamagata H."/>
            <person name="Yamamoto M."/>
            <person name="Yamamoto S."/>
            <person name="Yamane H."/>
            <person name="Yoshiki S."/>
            <person name="Yoshihara R."/>
            <person name="Yukawa K."/>
            <person name="Zhong H."/>
            <person name="Yano M."/>
            <person name="Yuan Q."/>
            <person name="Ouyang S."/>
            <person name="Liu J."/>
            <person name="Jones K.M."/>
            <person name="Gansberger K."/>
            <person name="Moffat K."/>
            <person name="Hill J."/>
            <person name="Bera J."/>
            <person name="Fadrosh D."/>
            <person name="Jin S."/>
            <person name="Johri S."/>
            <person name="Kim M."/>
            <person name="Overton L."/>
            <person name="Reardon M."/>
            <person name="Tsitrin T."/>
            <person name="Vuong H."/>
            <person name="Weaver B."/>
            <person name="Ciecko A."/>
            <person name="Tallon L."/>
            <person name="Jackson J."/>
            <person name="Pai G."/>
            <person name="Aken S.V."/>
            <person name="Utterback T."/>
            <person name="Reidmuller S."/>
            <person name="Feldblyum T."/>
            <person name="Hsiao J."/>
            <person name="Zismann V."/>
            <person name="Iobst S."/>
            <person name="de Vazeille A.R."/>
            <person name="Buell C.R."/>
            <person name="Ying K."/>
            <person name="Li Y."/>
            <person name="Lu T."/>
            <person name="Huang Y."/>
            <person name="Zhao Q."/>
            <person name="Feng Q."/>
            <person name="Zhang L."/>
            <person name="Zhu J."/>
            <person name="Weng Q."/>
            <person name="Mu J."/>
            <person name="Lu Y."/>
            <person name="Fan D."/>
            <person name="Liu Y."/>
            <person name="Guan J."/>
            <person name="Zhang Y."/>
            <person name="Yu S."/>
            <person name="Liu X."/>
            <person name="Zhang Y."/>
            <person name="Hong G."/>
            <person name="Han B."/>
            <person name="Choisne N."/>
            <person name="Demange N."/>
            <person name="Orjeda G."/>
            <person name="Samain S."/>
            <person name="Cattolico L."/>
            <person name="Pelletier E."/>
            <person name="Couloux A."/>
            <person name="Segurens B."/>
            <person name="Wincker P."/>
            <person name="D'Hont A."/>
            <person name="Scarpelli C."/>
            <person name="Weissenbach J."/>
            <person name="Salanoubat M."/>
            <person name="Quetier F."/>
            <person name="Yu Y."/>
            <person name="Kim H.R."/>
            <person name="Rambo T."/>
            <person name="Currie J."/>
            <person name="Collura K."/>
            <person name="Luo M."/>
            <person name="Yang T."/>
            <person name="Ammiraju J.S.S."/>
            <person name="Engler F."/>
            <person name="Soderlund C."/>
            <person name="Wing R.A."/>
            <person name="Palmer L.E."/>
            <person name="de la Bastide M."/>
            <person name="Spiegel L."/>
            <person name="Nascimento L."/>
            <person name="Zutavern T."/>
            <person name="O'Shaughnessy A."/>
            <person name="Dike S."/>
            <person name="Dedhia N."/>
            <person name="Preston R."/>
            <person name="Balija V."/>
            <person name="McCombie W.R."/>
            <person name="Chow T."/>
            <person name="Chen H."/>
            <person name="Chung M."/>
            <person name="Chen C."/>
            <person name="Shaw J."/>
            <person name="Wu H."/>
            <person name="Hsiao K."/>
            <person name="Chao Y."/>
            <person name="Chu M."/>
            <person name="Cheng C."/>
            <person name="Hour A."/>
            <person name="Lee P."/>
            <person name="Lin S."/>
            <person name="Lin Y."/>
            <person name="Liou J."/>
            <person name="Liu S."/>
            <person name="Hsing Y."/>
            <person name="Raghuvanshi S."/>
            <person name="Mohanty A."/>
            <person name="Bharti A.K."/>
            <person name="Gaur A."/>
            <person name="Gupta V."/>
            <person name="Kumar D."/>
            <person name="Ravi V."/>
            <person name="Vij S."/>
            <person name="Kapur A."/>
            <person name="Khurana P."/>
            <person name="Khurana P."/>
            <person name="Khurana J.P."/>
            <person name="Tyagi A.K."/>
            <person name="Gaikwad K."/>
            <person name="Singh A."/>
            <person name="Dalal V."/>
            <person name="Srivastava S."/>
            <person name="Dixit A."/>
            <person name="Pal A.K."/>
            <person name="Ghazi I.A."/>
            <person name="Yadav M."/>
            <person name="Pandit A."/>
            <person name="Bhargava A."/>
            <person name="Sureshbabu K."/>
            <person name="Batra K."/>
            <person name="Sharma T.R."/>
            <person name="Mohapatra T."/>
            <person name="Singh N.K."/>
            <person name="Messing J."/>
            <person name="Nelson A.B."/>
            <person name="Fuks G."/>
            <person name="Kavchok S."/>
            <person name="Keizer G."/>
            <person name="Linton E."/>
            <person name="Llaca V."/>
            <person name="Song R."/>
            <person name="Tanyolac B."/>
            <person name="Young S."/>
            <person name="Ho-Il K."/>
            <person name="Hahn J.H."/>
            <person name="Sangsakoo G."/>
            <person name="Vanavichit A."/>
            <person name="de Mattos Luiz.A.T."/>
            <person name="Zimmer P.D."/>
            <person name="Malone G."/>
            <person name="Dellagostin O."/>
            <person name="de Oliveira A.C."/>
            <person name="Bevan M."/>
            <person name="Bancroft I."/>
            <person name="Minx P."/>
            <person name="Cordum H."/>
            <person name="Wilson R."/>
            <person name="Cheng Z."/>
            <person name="Jin W."/>
            <person name="Jiang J."/>
            <person name="Leong S.A."/>
            <person name="Iwama H."/>
            <person name="Gojobori T."/>
            <person name="Itoh T."/>
            <person name="Niimura Y."/>
            <person name="Fujii Y."/>
            <person name="Habara T."/>
            <person name="Sakai H."/>
            <person name="Sato Y."/>
            <person name="Wilson G."/>
            <person name="Kumar K."/>
            <person name="McCouch S."/>
            <person name="Juretic N."/>
            <person name="Hoen D."/>
            <person name="Wright S."/>
            <person name="Bruskiewich R."/>
            <person name="Bureau T."/>
            <person name="Miyao A."/>
            <person name="Hirochika H."/>
            <person name="Nishikawa T."/>
            <person name="Kadowaki K."/>
            <person name="Sugiura M."/>
            <person name="Burr B."/>
            <person name="Sasaki T."/>
        </authorList>
    </citation>
    <scope>NUCLEOTIDE SEQUENCE [LARGE SCALE GENOMIC DNA]</scope>
    <source>
        <strain evidence="4">cv. Nipponbare</strain>
    </source>
</reference>
<dbReference type="EMBL" id="AP004789">
    <property type="protein sequence ID" value="BAD15681.1"/>
    <property type="molecule type" value="Genomic_DNA"/>
</dbReference>
<reference evidence="2" key="1">
    <citation type="submission" date="2002-02" db="EMBL/GenBank/DDBJ databases">
        <title>Oryza sativa nipponbare(GA3) genomic DNA, chromosome 2, PAC clone:P0476C12.</title>
        <authorList>
            <person name="Sasaki T."/>
            <person name="Matsumoto T."/>
            <person name="Yamamoto K."/>
        </authorList>
    </citation>
    <scope>NUCLEOTIDE SEQUENCE</scope>
</reference>
<reference evidence="3" key="2">
    <citation type="submission" date="2002-03" db="EMBL/GenBank/DDBJ databases">
        <title>Oryza sativa nipponbare(GA3) genomic DNA, chromosome 2, PAC clone:P0688H12.</title>
        <authorList>
            <person name="Sasaki T."/>
            <person name="Matsumoto T."/>
            <person name="Yamamoto K."/>
        </authorList>
    </citation>
    <scope>NUCLEOTIDE SEQUENCE</scope>
</reference>
<dbReference type="Proteomes" id="UP000000763">
    <property type="component" value="Chromosome 2"/>
</dbReference>
<evidence type="ECO:0000256" key="1">
    <source>
        <dbReference type="SAM" id="MobiDB-lite"/>
    </source>
</evidence>
<evidence type="ECO:0000313" key="2">
    <source>
        <dbReference type="EMBL" id="BAD15681.1"/>
    </source>
</evidence>
<feature type="region of interest" description="Disordered" evidence="1">
    <location>
        <begin position="81"/>
        <end position="130"/>
    </location>
</feature>
<name>Q6Z6T0_ORYSJ</name>
<proteinExistence type="predicted"/>
<dbReference type="InterPro" id="IPR023213">
    <property type="entry name" value="CAT-like_dom_sf"/>
</dbReference>
<gene>
    <name evidence="2" type="ORF">P0476C12.2</name>
    <name evidence="3" type="ORF">P0688H12.39</name>
</gene>
<dbReference type="Gene3D" id="3.30.559.10">
    <property type="entry name" value="Chloramphenicol acetyltransferase-like domain"/>
    <property type="match status" value="1"/>
</dbReference>